<name>A0AAV7QGB8_PLEWA</name>
<accession>A0AAV7QGB8</accession>
<evidence type="ECO:0000313" key="1">
    <source>
        <dbReference type="EMBL" id="KAJ1139283.1"/>
    </source>
</evidence>
<comment type="caution">
    <text evidence="1">The sequence shown here is derived from an EMBL/GenBank/DDBJ whole genome shotgun (WGS) entry which is preliminary data.</text>
</comment>
<reference evidence="1" key="1">
    <citation type="journal article" date="2022" name="bioRxiv">
        <title>Sequencing and chromosome-scale assembly of the giantPleurodeles waltlgenome.</title>
        <authorList>
            <person name="Brown T."/>
            <person name="Elewa A."/>
            <person name="Iarovenko S."/>
            <person name="Subramanian E."/>
            <person name="Araus A.J."/>
            <person name="Petzold A."/>
            <person name="Susuki M."/>
            <person name="Suzuki K.-i.T."/>
            <person name="Hayashi T."/>
            <person name="Toyoda A."/>
            <person name="Oliveira C."/>
            <person name="Osipova E."/>
            <person name="Leigh N.D."/>
            <person name="Simon A."/>
            <person name="Yun M.H."/>
        </authorList>
    </citation>
    <scope>NUCLEOTIDE SEQUENCE</scope>
    <source>
        <strain evidence="1">20211129_DDA</strain>
        <tissue evidence="1">Liver</tissue>
    </source>
</reference>
<sequence length="89" mass="9970">MELETFTAVMFDHNPVLFTTGDVIENQQQSNFKKADWCLYKRNLDKTLVPDPLGCIEDIDQVVDRLTAAVHIAIKAAFFNPNAVPSTTS</sequence>
<dbReference type="Proteomes" id="UP001066276">
    <property type="component" value="Chromosome 6"/>
</dbReference>
<evidence type="ECO:0000313" key="2">
    <source>
        <dbReference type="Proteomes" id="UP001066276"/>
    </source>
</evidence>
<keyword evidence="2" id="KW-1185">Reference proteome</keyword>
<dbReference type="EMBL" id="JANPWB010000010">
    <property type="protein sequence ID" value="KAJ1139283.1"/>
    <property type="molecule type" value="Genomic_DNA"/>
</dbReference>
<dbReference type="AlphaFoldDB" id="A0AAV7QGB8"/>
<organism evidence="1 2">
    <name type="scientific">Pleurodeles waltl</name>
    <name type="common">Iberian ribbed newt</name>
    <dbReference type="NCBI Taxonomy" id="8319"/>
    <lineage>
        <taxon>Eukaryota</taxon>
        <taxon>Metazoa</taxon>
        <taxon>Chordata</taxon>
        <taxon>Craniata</taxon>
        <taxon>Vertebrata</taxon>
        <taxon>Euteleostomi</taxon>
        <taxon>Amphibia</taxon>
        <taxon>Batrachia</taxon>
        <taxon>Caudata</taxon>
        <taxon>Salamandroidea</taxon>
        <taxon>Salamandridae</taxon>
        <taxon>Pleurodelinae</taxon>
        <taxon>Pleurodeles</taxon>
    </lineage>
</organism>
<proteinExistence type="predicted"/>
<protein>
    <submittedName>
        <fullName evidence="1">Uncharacterized protein</fullName>
    </submittedName>
</protein>
<gene>
    <name evidence="1" type="ORF">NDU88_005658</name>
</gene>